<feature type="compositionally biased region" description="Basic and acidic residues" evidence="1">
    <location>
        <begin position="46"/>
        <end position="62"/>
    </location>
</feature>
<sequence>MQVTGGVRAAIRECKAWRVRGRRGAAGRGEVRPSEKKIAEPGGQSSREEAERSEAWLSEARRSRGRRR</sequence>
<dbReference type="EMBL" id="KZ452576">
    <property type="protein sequence ID" value="PKA48323.1"/>
    <property type="molecule type" value="Genomic_DNA"/>
</dbReference>
<name>A0A2H9ZYG5_9ASPA</name>
<proteinExistence type="predicted"/>
<evidence type="ECO:0000256" key="1">
    <source>
        <dbReference type="SAM" id="MobiDB-lite"/>
    </source>
</evidence>
<gene>
    <name evidence="2" type="ORF">AXF42_Ash021307</name>
</gene>
<dbReference type="AlphaFoldDB" id="A0A2H9ZYG5"/>
<accession>A0A2H9ZYG5</accession>
<protein>
    <submittedName>
        <fullName evidence="2">Uncharacterized protein</fullName>
    </submittedName>
</protein>
<feature type="region of interest" description="Disordered" evidence="1">
    <location>
        <begin position="21"/>
        <end position="68"/>
    </location>
</feature>
<feature type="compositionally biased region" description="Basic and acidic residues" evidence="1">
    <location>
        <begin position="29"/>
        <end position="39"/>
    </location>
</feature>
<evidence type="ECO:0000313" key="2">
    <source>
        <dbReference type="EMBL" id="PKA48323.1"/>
    </source>
</evidence>
<evidence type="ECO:0000313" key="3">
    <source>
        <dbReference type="Proteomes" id="UP000236161"/>
    </source>
</evidence>
<keyword evidence="3" id="KW-1185">Reference proteome</keyword>
<organism evidence="2 3">
    <name type="scientific">Apostasia shenzhenica</name>
    <dbReference type="NCBI Taxonomy" id="1088818"/>
    <lineage>
        <taxon>Eukaryota</taxon>
        <taxon>Viridiplantae</taxon>
        <taxon>Streptophyta</taxon>
        <taxon>Embryophyta</taxon>
        <taxon>Tracheophyta</taxon>
        <taxon>Spermatophyta</taxon>
        <taxon>Magnoliopsida</taxon>
        <taxon>Liliopsida</taxon>
        <taxon>Asparagales</taxon>
        <taxon>Orchidaceae</taxon>
        <taxon>Apostasioideae</taxon>
        <taxon>Apostasia</taxon>
    </lineage>
</organism>
<dbReference type="Proteomes" id="UP000236161">
    <property type="component" value="Unassembled WGS sequence"/>
</dbReference>
<reference evidence="2 3" key="1">
    <citation type="journal article" date="2017" name="Nature">
        <title>The Apostasia genome and the evolution of orchids.</title>
        <authorList>
            <person name="Zhang G.Q."/>
            <person name="Liu K.W."/>
            <person name="Li Z."/>
            <person name="Lohaus R."/>
            <person name="Hsiao Y.Y."/>
            <person name="Niu S.C."/>
            <person name="Wang J.Y."/>
            <person name="Lin Y.C."/>
            <person name="Xu Q."/>
            <person name="Chen L.J."/>
            <person name="Yoshida K."/>
            <person name="Fujiwara S."/>
            <person name="Wang Z.W."/>
            <person name="Zhang Y.Q."/>
            <person name="Mitsuda N."/>
            <person name="Wang M."/>
            <person name="Liu G.H."/>
            <person name="Pecoraro L."/>
            <person name="Huang H.X."/>
            <person name="Xiao X.J."/>
            <person name="Lin M."/>
            <person name="Wu X.Y."/>
            <person name="Wu W.L."/>
            <person name="Chen Y.Y."/>
            <person name="Chang S.B."/>
            <person name="Sakamoto S."/>
            <person name="Ohme-Takagi M."/>
            <person name="Yagi M."/>
            <person name="Zeng S.J."/>
            <person name="Shen C.Y."/>
            <person name="Yeh C.M."/>
            <person name="Luo Y.B."/>
            <person name="Tsai W.C."/>
            <person name="Van de Peer Y."/>
            <person name="Liu Z.J."/>
        </authorList>
    </citation>
    <scope>NUCLEOTIDE SEQUENCE [LARGE SCALE GENOMIC DNA]</scope>
    <source>
        <strain evidence="3">cv. Shenzhen</strain>
        <tissue evidence="2">Stem</tissue>
    </source>
</reference>